<accession>A0A6J7D5F3</accession>
<dbReference type="SUPFAM" id="SSF89260">
    <property type="entry name" value="Collagen-binding domain"/>
    <property type="match status" value="1"/>
</dbReference>
<protein>
    <submittedName>
        <fullName evidence="1">Unannotated protein</fullName>
    </submittedName>
</protein>
<dbReference type="Gene3D" id="2.60.40.2700">
    <property type="match status" value="2"/>
</dbReference>
<dbReference type="SUPFAM" id="SSF55486">
    <property type="entry name" value="Metalloproteases ('zincins'), catalytic domain"/>
    <property type="match status" value="1"/>
</dbReference>
<name>A0A6J7D5F3_9ZZZZ</name>
<dbReference type="Gene3D" id="3.40.390.10">
    <property type="entry name" value="Collagenase (Catalytic Domain)"/>
    <property type="match status" value="1"/>
</dbReference>
<dbReference type="InterPro" id="IPR024079">
    <property type="entry name" value="MetalloPept_cat_dom_sf"/>
</dbReference>
<gene>
    <name evidence="1" type="ORF">UFOPK3364_00415</name>
</gene>
<sequence>MRPFQSAVSTTVLVLAFGVISGFSSSAPTSAGSRHPTLGEYVSSQSGSVTMGWQRSSGVSKAAWPTAVADETVKIDSRGRAFVVDPPLPAQKISGTTRAAPVVTDIPLTDAFVLHSRPDSTKVIYLDFDGQTMTNTAWSRYVPLVVPAYSIDGSPSFSSTEKQNVIDAWSAVAEDYSMFDVDVTTEDPGQSDIDRTSYGDVRYGVRALITDENNGIADIACPTGCQGVAYIGTFDYVDPEGDWEWYSPAFVFSRDIFSGKKLSDVISHEVGHNLGLSHDGQASDPYYEGRSGWAPIMGAGYYQPLVQWSNGDYSKKATNREDDFAVMQSHGLSLMADDFGNSSSTATTVLLNTSTSGTIHSRSDVDYFRFVATATSVDIAVILPSYSPDLDCSLTVLDSLNRTVATDNPNFLSLGTNSATGLTASATVTVTPGQTYFVKVDGSGFGKASSTGYSDYGSVGEYRLEVSGDTRPTLTPGTPTVTGIAQFGETLTGNVGSWGAEVSTSTEWFVGQTATGDTDNTYVVQSADVGKIVSFRVTASKAGYQDSVVSATTQPAVAAEMDLTDTPSISGILKVGNTLTVDIGSWESGAATSQQWRRNGSPISSATGTTYVLQRSDGGKRISVTVTATKAGYTTVTATSALTGKVAK</sequence>
<dbReference type="GO" id="GO:0008237">
    <property type="term" value="F:metallopeptidase activity"/>
    <property type="evidence" value="ECO:0007669"/>
    <property type="project" value="InterPro"/>
</dbReference>
<dbReference type="Gene3D" id="2.60.120.380">
    <property type="match status" value="1"/>
</dbReference>
<proteinExistence type="predicted"/>
<dbReference type="AlphaFoldDB" id="A0A6J7D5F3"/>
<dbReference type="EMBL" id="CAFBLO010000026">
    <property type="protein sequence ID" value="CAB4864224.1"/>
    <property type="molecule type" value="Genomic_DNA"/>
</dbReference>
<evidence type="ECO:0000313" key="1">
    <source>
        <dbReference type="EMBL" id="CAB4864224.1"/>
    </source>
</evidence>
<dbReference type="Pfam" id="PF13582">
    <property type="entry name" value="Reprolysin_3"/>
    <property type="match status" value="1"/>
</dbReference>
<organism evidence="1">
    <name type="scientific">freshwater metagenome</name>
    <dbReference type="NCBI Taxonomy" id="449393"/>
    <lineage>
        <taxon>unclassified sequences</taxon>
        <taxon>metagenomes</taxon>
        <taxon>ecological metagenomes</taxon>
    </lineage>
</organism>
<reference evidence="1" key="1">
    <citation type="submission" date="2020-05" db="EMBL/GenBank/DDBJ databases">
        <authorList>
            <person name="Chiriac C."/>
            <person name="Salcher M."/>
            <person name="Ghai R."/>
            <person name="Kavagutti S V."/>
        </authorList>
    </citation>
    <scope>NUCLEOTIDE SEQUENCE</scope>
</reference>